<feature type="transmembrane region" description="Helical" evidence="12">
    <location>
        <begin position="185"/>
        <end position="207"/>
    </location>
</feature>
<name>A0ABY8NJR8_9GAMM</name>
<keyword evidence="10 12" id="KW-0472">Membrane</keyword>
<feature type="transmembrane region" description="Helical" evidence="12">
    <location>
        <begin position="52"/>
        <end position="79"/>
    </location>
</feature>
<dbReference type="InterPro" id="IPR001915">
    <property type="entry name" value="Peptidase_M48"/>
</dbReference>
<reference evidence="14 15" key="1">
    <citation type="submission" date="2023-02" db="EMBL/GenBank/DDBJ databases">
        <title>Description and genomic characterization of Microbulbifer bruguierae sp. nov., isolated from the sediment of mangrove plant Bruguiera sexangula.</title>
        <authorList>
            <person name="Long M."/>
        </authorList>
    </citation>
    <scope>NUCLEOTIDE SEQUENCE [LARGE SCALE GENOMIC DNA]</scope>
    <source>
        <strain evidence="14 15">H12</strain>
    </source>
</reference>
<feature type="region of interest" description="Disordered" evidence="11">
    <location>
        <begin position="365"/>
        <end position="385"/>
    </location>
</feature>
<dbReference type="PANTHER" id="PTHR43221:SF2">
    <property type="entry name" value="PROTEASE HTPX HOMOLOG"/>
    <property type="match status" value="1"/>
</dbReference>
<evidence type="ECO:0000256" key="6">
    <source>
        <dbReference type="ARBA" id="ARBA00022801"/>
    </source>
</evidence>
<dbReference type="InterPro" id="IPR050083">
    <property type="entry name" value="HtpX_protease"/>
</dbReference>
<keyword evidence="9" id="KW-0482">Metalloprotease</keyword>
<evidence type="ECO:0000256" key="5">
    <source>
        <dbReference type="ARBA" id="ARBA00022723"/>
    </source>
</evidence>
<evidence type="ECO:0000256" key="2">
    <source>
        <dbReference type="ARBA" id="ARBA00022475"/>
    </source>
</evidence>
<evidence type="ECO:0000256" key="8">
    <source>
        <dbReference type="ARBA" id="ARBA00022989"/>
    </source>
</evidence>
<keyword evidence="3" id="KW-0645">Protease</keyword>
<keyword evidence="15" id="KW-1185">Reference proteome</keyword>
<dbReference type="Proteomes" id="UP001236500">
    <property type="component" value="Chromosome"/>
</dbReference>
<keyword evidence="6" id="KW-0378">Hydrolase</keyword>
<keyword evidence="5" id="KW-0479">Metal-binding</keyword>
<sequence length="682" mass="73692">MNFFQHQDQARRNSLVLTALFAAAVVGLIAITTLFVAAVFNHSELQSFDPAAMVAALGWQTLGGIALTISAIVALASAYRLRQLSDGGRAVAESLGGKKINVAARDLYEQRALNVVEEMALAAGTPVPEVYIIEDNAINAFAAGYRPTDAVIGLTRGAIEQLNREELQGVVAHEFSHIFNGDMRLNIRIVGLLHGILIIGLLGSWLLRGSYWGSGRNSRGRAALLGVGAGLVVIGYTGTFFGNLIKSAVSRQREYLADASAVQFTRNNHGIAGALKKIGGYNSGSRLAAANASEFSHMYFASSLKRSFLGFFATHPPLNQRILRLDPSWNGALAQGALSPDTQDGPAATRAALPQEQITGIHQAEYHTPDRDRSTSSDTAATTPQDAEYQVQLNRVLASVDNNIAAPSTAQFDYGHTLLSRVPADLKAAAHDPFSARAVVYALLIHPADLAQHRQQQLALLEKFAHPAVWKEFRNLHPSLDQLPAWMRLPLLDLCVPALKALAPQQYQVFKRNLIKLIRADGELEIWEWALYRVLIHALEQDPDRQRKGIGSVKGMLPDAYRFLLAAMAHAGTTDYLSAKRAYEAGLSALGLSPVPLPAGADINLQRLDKALAIARETPPLKKPALLKSLATTLAHDGVIEAREIELLRAIADCLDCPMPPIPATLPSHSRNSELAPEAVSS</sequence>
<dbReference type="EMBL" id="CP118605">
    <property type="protein sequence ID" value="WGL17957.1"/>
    <property type="molecule type" value="Genomic_DNA"/>
</dbReference>
<evidence type="ECO:0000256" key="4">
    <source>
        <dbReference type="ARBA" id="ARBA00022692"/>
    </source>
</evidence>
<dbReference type="Pfam" id="PF01435">
    <property type="entry name" value="Peptidase_M48"/>
    <property type="match status" value="1"/>
</dbReference>
<evidence type="ECO:0000256" key="11">
    <source>
        <dbReference type="SAM" id="MobiDB-lite"/>
    </source>
</evidence>
<proteinExistence type="predicted"/>
<accession>A0ABY8NJR8</accession>
<keyword evidence="2" id="KW-1003">Cell membrane</keyword>
<organism evidence="14 15">
    <name type="scientific">Microbulbifer bruguierae</name>
    <dbReference type="NCBI Taxonomy" id="3029061"/>
    <lineage>
        <taxon>Bacteria</taxon>
        <taxon>Pseudomonadati</taxon>
        <taxon>Pseudomonadota</taxon>
        <taxon>Gammaproteobacteria</taxon>
        <taxon>Cellvibrionales</taxon>
        <taxon>Microbulbiferaceae</taxon>
        <taxon>Microbulbifer</taxon>
    </lineage>
</organism>
<evidence type="ECO:0000256" key="12">
    <source>
        <dbReference type="SAM" id="Phobius"/>
    </source>
</evidence>
<feature type="transmembrane region" description="Helical" evidence="12">
    <location>
        <begin position="222"/>
        <end position="245"/>
    </location>
</feature>
<evidence type="ECO:0000313" key="14">
    <source>
        <dbReference type="EMBL" id="WGL17957.1"/>
    </source>
</evidence>
<comment type="cofactor">
    <cofactor evidence="1">
        <name>Zn(2+)</name>
        <dbReference type="ChEBI" id="CHEBI:29105"/>
    </cofactor>
</comment>
<dbReference type="Gene3D" id="3.30.2010.10">
    <property type="entry name" value="Metalloproteases ('zincins'), catalytic domain"/>
    <property type="match status" value="1"/>
</dbReference>
<evidence type="ECO:0000313" key="15">
    <source>
        <dbReference type="Proteomes" id="UP001236500"/>
    </source>
</evidence>
<keyword evidence="4 12" id="KW-0812">Transmembrane</keyword>
<dbReference type="PANTHER" id="PTHR43221">
    <property type="entry name" value="PROTEASE HTPX"/>
    <property type="match status" value="1"/>
</dbReference>
<feature type="compositionally biased region" description="Basic and acidic residues" evidence="11">
    <location>
        <begin position="365"/>
        <end position="375"/>
    </location>
</feature>
<evidence type="ECO:0000256" key="3">
    <source>
        <dbReference type="ARBA" id="ARBA00022670"/>
    </source>
</evidence>
<protein>
    <submittedName>
        <fullName evidence="14">M48 family metallopeptidase</fullName>
    </submittedName>
</protein>
<evidence type="ECO:0000256" key="1">
    <source>
        <dbReference type="ARBA" id="ARBA00001947"/>
    </source>
</evidence>
<gene>
    <name evidence="14" type="ORF">PVT68_06575</name>
</gene>
<keyword evidence="7" id="KW-0862">Zinc</keyword>
<dbReference type="CDD" id="cd07340">
    <property type="entry name" value="M48B_Htpx_like"/>
    <property type="match status" value="1"/>
</dbReference>
<feature type="domain" description="Peptidase M48" evidence="13">
    <location>
        <begin position="114"/>
        <end position="326"/>
    </location>
</feature>
<feature type="transmembrane region" description="Helical" evidence="12">
    <location>
        <begin position="15"/>
        <end position="40"/>
    </location>
</feature>
<evidence type="ECO:0000259" key="13">
    <source>
        <dbReference type="Pfam" id="PF01435"/>
    </source>
</evidence>
<evidence type="ECO:0000256" key="7">
    <source>
        <dbReference type="ARBA" id="ARBA00022833"/>
    </source>
</evidence>
<evidence type="ECO:0000256" key="10">
    <source>
        <dbReference type="ARBA" id="ARBA00023136"/>
    </source>
</evidence>
<evidence type="ECO:0000256" key="9">
    <source>
        <dbReference type="ARBA" id="ARBA00023049"/>
    </source>
</evidence>
<dbReference type="RefSeq" id="WP_280321891.1">
    <property type="nucleotide sequence ID" value="NZ_CP118605.1"/>
</dbReference>
<keyword evidence="8 12" id="KW-1133">Transmembrane helix</keyword>